<dbReference type="Pfam" id="PF05235">
    <property type="entry name" value="CHAD"/>
    <property type="match status" value="1"/>
</dbReference>
<reference evidence="2" key="1">
    <citation type="submission" date="2020-09" db="EMBL/GenBank/DDBJ databases">
        <authorList>
            <person name="Yoon J.-W."/>
        </authorList>
    </citation>
    <scope>NUCLEOTIDE SEQUENCE</scope>
    <source>
        <strain evidence="2">KMU-158</strain>
    </source>
</reference>
<protein>
    <submittedName>
        <fullName evidence="2">CHAD domain-containing protein</fullName>
    </submittedName>
</protein>
<dbReference type="EMBL" id="JACXLD010000003">
    <property type="protein sequence ID" value="MBD2858656.1"/>
    <property type="molecule type" value="Genomic_DNA"/>
</dbReference>
<feature type="domain" description="CHAD" evidence="1">
    <location>
        <begin position="5"/>
        <end position="254"/>
    </location>
</feature>
<dbReference type="PANTHER" id="PTHR39339:SF1">
    <property type="entry name" value="CHAD DOMAIN-CONTAINING PROTEIN"/>
    <property type="match status" value="1"/>
</dbReference>
<keyword evidence="3" id="KW-1185">Reference proteome</keyword>
<dbReference type="Proteomes" id="UP000610558">
    <property type="component" value="Unassembled WGS sequence"/>
</dbReference>
<proteinExistence type="predicted"/>
<accession>A0A927C2Y4</accession>
<dbReference type="Gene3D" id="1.40.20.10">
    <property type="entry name" value="CHAD domain"/>
    <property type="match status" value="1"/>
</dbReference>
<comment type="caution">
    <text evidence="2">The sequence shown here is derived from an EMBL/GenBank/DDBJ whole genome shotgun (WGS) entry which is preliminary data.</text>
</comment>
<gene>
    <name evidence="2" type="ORF">IB286_06495</name>
</gene>
<dbReference type="PANTHER" id="PTHR39339">
    <property type="entry name" value="SLR1444 PROTEIN"/>
    <property type="match status" value="1"/>
</dbReference>
<sequence length="277" mass="32104">MSDPILDKIDPQLEYFLTRLREPQPLSDNEIHDFRVLCKQLRAYLQFYRGERSPEQIKSLDLQVRHLAQCFVSSRDGTVLAQNLIKLAGVDIEQQAALRPLIEKYQQQSAITAPAMSEVASKLQELRTSWWASLACDHDGFMLNGTLNCYKRARQLANKAIESREDEAYHLWRKWAKYWLYQLRFGMTTETKLSKKYLSKLNKLGNQLGEFNDDCVLEKALLEHQAELTPDIYALLIEKISGRKKKAKRQFRSEAELLFGKAGKKMKVSGILINKQH</sequence>
<name>A0A927C2Y4_9GAMM</name>
<dbReference type="AlphaFoldDB" id="A0A927C2Y4"/>
<dbReference type="InterPro" id="IPR007899">
    <property type="entry name" value="CHAD_dom"/>
</dbReference>
<dbReference type="InterPro" id="IPR038186">
    <property type="entry name" value="CHAD_dom_sf"/>
</dbReference>
<evidence type="ECO:0000259" key="1">
    <source>
        <dbReference type="SMART" id="SM00880"/>
    </source>
</evidence>
<dbReference type="RefSeq" id="WP_190763743.1">
    <property type="nucleotide sequence ID" value="NZ_JACXLD010000003.1"/>
</dbReference>
<organism evidence="2 3">
    <name type="scientific">Spongiibacter pelagi</name>
    <dbReference type="NCBI Taxonomy" id="2760804"/>
    <lineage>
        <taxon>Bacteria</taxon>
        <taxon>Pseudomonadati</taxon>
        <taxon>Pseudomonadota</taxon>
        <taxon>Gammaproteobacteria</taxon>
        <taxon>Cellvibrionales</taxon>
        <taxon>Spongiibacteraceae</taxon>
        <taxon>Spongiibacter</taxon>
    </lineage>
</organism>
<evidence type="ECO:0000313" key="2">
    <source>
        <dbReference type="EMBL" id="MBD2858656.1"/>
    </source>
</evidence>
<dbReference type="SMART" id="SM00880">
    <property type="entry name" value="CHAD"/>
    <property type="match status" value="1"/>
</dbReference>
<evidence type="ECO:0000313" key="3">
    <source>
        <dbReference type="Proteomes" id="UP000610558"/>
    </source>
</evidence>